<dbReference type="Proteomes" id="UP000585681">
    <property type="component" value="Unassembled WGS sequence"/>
</dbReference>
<dbReference type="PANTHER" id="PTHR35841">
    <property type="entry name" value="PHOSPHONATES-BINDING PERIPLASMIC PROTEIN"/>
    <property type="match status" value="1"/>
</dbReference>
<protein>
    <submittedName>
        <fullName evidence="1">ABC-type phosphate/phosphonate transport system substrate-binding protein</fullName>
    </submittedName>
</protein>
<dbReference type="RefSeq" id="WP_054539363.1">
    <property type="nucleotide sequence ID" value="NZ_JACIEQ010000004.1"/>
</dbReference>
<dbReference type="PANTHER" id="PTHR35841:SF1">
    <property type="entry name" value="PHOSPHONATES-BINDING PERIPLASMIC PROTEIN"/>
    <property type="match status" value="1"/>
</dbReference>
<dbReference type="AlphaFoldDB" id="A0A840CFV3"/>
<dbReference type="EMBL" id="JACIEQ010000004">
    <property type="protein sequence ID" value="MBB4022992.1"/>
    <property type="molecule type" value="Genomic_DNA"/>
</dbReference>
<evidence type="ECO:0000313" key="2">
    <source>
        <dbReference type="Proteomes" id="UP000585681"/>
    </source>
</evidence>
<accession>A0A840CFV3</accession>
<dbReference type="SUPFAM" id="SSF53850">
    <property type="entry name" value="Periplasmic binding protein-like II"/>
    <property type="match status" value="1"/>
</dbReference>
<sequence>MIAALPMYDRPENAAAHDTFWALTRDALRAEGVAAPDTLTRDMDIWQGWQHPQLVLGQICGLPLRARLHDRLTLIATADYGLEDTPPGHYRSLFVVRAGDSTDLPAYADRVFAYNEALSHSGWAAPQLAAAKLGFRFRRTRATGAHRQSAIEIAEGRADIAAIDAISWRAMLRHDPAARALRVIGHTGAAPGQAFVAAKGTDPAPHRRALRTAIAALPPADRAALGVTGVIRIPLSAYIGVPTPPGPGHDPADMPVS</sequence>
<keyword evidence="2" id="KW-1185">Reference proteome</keyword>
<dbReference type="Pfam" id="PF12974">
    <property type="entry name" value="Phosphonate-bd"/>
    <property type="match status" value="1"/>
</dbReference>
<evidence type="ECO:0000313" key="1">
    <source>
        <dbReference type="EMBL" id="MBB4022992.1"/>
    </source>
</evidence>
<comment type="caution">
    <text evidence="1">The sequence shown here is derived from an EMBL/GenBank/DDBJ whole genome shotgun (WGS) entry which is preliminary data.</text>
</comment>
<organism evidence="1 2">
    <name type="scientific">Actibacterium naphthalenivorans</name>
    <dbReference type="NCBI Taxonomy" id="1614693"/>
    <lineage>
        <taxon>Bacteria</taxon>
        <taxon>Pseudomonadati</taxon>
        <taxon>Pseudomonadota</taxon>
        <taxon>Alphaproteobacteria</taxon>
        <taxon>Rhodobacterales</taxon>
        <taxon>Roseobacteraceae</taxon>
        <taxon>Actibacterium</taxon>
    </lineage>
</organism>
<name>A0A840CFV3_9RHOB</name>
<proteinExistence type="predicted"/>
<gene>
    <name evidence="1" type="ORF">GGR17_002814</name>
</gene>
<reference evidence="1" key="1">
    <citation type="submission" date="2020-08" db="EMBL/GenBank/DDBJ databases">
        <title>Genomic Encyclopedia of Type Strains, Phase IV (KMG-IV): sequencing the most valuable type-strain genomes for metagenomic binning, comparative biology and taxonomic classification.</title>
        <authorList>
            <person name="Goeker M."/>
        </authorList>
    </citation>
    <scope>NUCLEOTIDE SEQUENCE [LARGE SCALE GENOMIC DNA]</scope>
    <source>
        <strain evidence="1">DSM 105040</strain>
    </source>
</reference>
<dbReference type="Gene3D" id="3.40.190.10">
    <property type="entry name" value="Periplasmic binding protein-like II"/>
    <property type="match status" value="2"/>
</dbReference>